<gene>
    <name evidence="7" type="ORF">A2W58_01355</name>
</gene>
<comment type="subcellular location">
    <subcellularLocation>
        <location evidence="6">Cytoplasm</location>
    </subcellularLocation>
</comment>
<keyword evidence="3 6" id="KW-0547">Nucleotide-binding</keyword>
<reference evidence="7 8" key="1">
    <citation type="journal article" date="2016" name="Nat. Commun.">
        <title>Thousands of microbial genomes shed light on interconnected biogeochemical processes in an aquifer system.</title>
        <authorList>
            <person name="Anantharaman K."/>
            <person name="Brown C.T."/>
            <person name="Hug L.A."/>
            <person name="Sharon I."/>
            <person name="Castelle C.J."/>
            <person name="Probst A.J."/>
            <person name="Thomas B.C."/>
            <person name="Singh A."/>
            <person name="Wilkins M.J."/>
            <person name="Karaoz U."/>
            <person name="Brodie E.L."/>
            <person name="Williams K.H."/>
            <person name="Hubbard S.S."/>
            <person name="Banfield J.F."/>
        </authorList>
    </citation>
    <scope>NUCLEOTIDE SEQUENCE [LARGE SCALE GENOMIC DNA]</scope>
</reference>
<dbReference type="Proteomes" id="UP000179264">
    <property type="component" value="Unassembled WGS sequence"/>
</dbReference>
<dbReference type="GO" id="GO:0005737">
    <property type="term" value="C:cytoplasm"/>
    <property type="evidence" value="ECO:0007669"/>
    <property type="project" value="UniProtKB-SubCell"/>
</dbReference>
<comment type="catalytic activity">
    <reaction evidence="6">
        <text>AMP + ATP = 2 ADP</text>
        <dbReference type="Rhea" id="RHEA:12973"/>
        <dbReference type="ChEBI" id="CHEBI:30616"/>
        <dbReference type="ChEBI" id="CHEBI:456215"/>
        <dbReference type="ChEBI" id="CHEBI:456216"/>
        <dbReference type="EC" id="2.7.4.3"/>
    </reaction>
</comment>
<dbReference type="EC" id="2.7.4.3" evidence="6"/>
<dbReference type="AlphaFoldDB" id="A0A1G2T5W8"/>
<dbReference type="GO" id="GO:0005524">
    <property type="term" value="F:ATP binding"/>
    <property type="evidence" value="ECO:0007669"/>
    <property type="project" value="UniProtKB-KW"/>
</dbReference>
<dbReference type="GO" id="GO:0004017">
    <property type="term" value="F:AMP kinase activity"/>
    <property type="evidence" value="ECO:0007669"/>
    <property type="project" value="UniProtKB-EC"/>
</dbReference>
<sequence length="196" mass="22850">MSPQTFIFIGRSGCGKGTQAELLQKRVKEKDQSSEIFYLETGAYFREFLRGEKYSNKLANEIYKKGERQPDFLAVHIWSHILIGDFKGTEHAFFDGICRSLPEATTFTTALEFYGRKAIVIYLNVSREWSEERLLLRGRADDKSKEEIKKRLDWFDKDSYPAVEYFNMHKQYTLLDINGEQSIEKVHADIVGKLGW</sequence>
<dbReference type="PANTHER" id="PTHR23359">
    <property type="entry name" value="NUCLEOTIDE KINASE"/>
    <property type="match status" value="1"/>
</dbReference>
<keyword evidence="1 5" id="KW-0808">Transferase</keyword>
<keyword evidence="6" id="KW-0067">ATP-binding</keyword>
<evidence type="ECO:0000256" key="1">
    <source>
        <dbReference type="ARBA" id="ARBA00022679"/>
    </source>
</evidence>
<evidence type="ECO:0000256" key="4">
    <source>
        <dbReference type="ARBA" id="ARBA00022777"/>
    </source>
</evidence>
<comment type="caution">
    <text evidence="7">The sequence shown here is derived from an EMBL/GenBank/DDBJ whole genome shotgun (WGS) entry which is preliminary data.</text>
</comment>
<evidence type="ECO:0000313" key="7">
    <source>
        <dbReference type="EMBL" id="OHA92675.1"/>
    </source>
</evidence>
<dbReference type="Gene3D" id="3.40.50.300">
    <property type="entry name" value="P-loop containing nucleotide triphosphate hydrolases"/>
    <property type="match status" value="1"/>
</dbReference>
<dbReference type="InterPro" id="IPR000850">
    <property type="entry name" value="Adenylat/UMP-CMP_kin"/>
</dbReference>
<dbReference type="Pfam" id="PF00406">
    <property type="entry name" value="ADK"/>
    <property type="match status" value="1"/>
</dbReference>
<comment type="similarity">
    <text evidence="5">Belongs to the adenylate kinase family.</text>
</comment>
<keyword evidence="4 5" id="KW-0418">Kinase</keyword>
<dbReference type="PRINTS" id="PR00094">
    <property type="entry name" value="ADENYLTKNASE"/>
</dbReference>
<evidence type="ECO:0000256" key="6">
    <source>
        <dbReference type="RuleBase" id="RU003331"/>
    </source>
</evidence>
<comment type="subunit">
    <text evidence="6">Monomer.</text>
</comment>
<name>A0A1G2T5W8_9BACT</name>
<accession>A0A1G2T5W8</accession>
<organism evidence="7 8">
    <name type="scientific">Candidatus Zambryskibacteria bacterium RIFCSPHIGHO2_02_38_10.5</name>
    <dbReference type="NCBI Taxonomy" id="1802742"/>
    <lineage>
        <taxon>Bacteria</taxon>
        <taxon>Candidatus Zambryskiibacteriota</taxon>
    </lineage>
</organism>
<evidence type="ECO:0000256" key="2">
    <source>
        <dbReference type="ARBA" id="ARBA00022727"/>
    </source>
</evidence>
<proteinExistence type="inferred from homology"/>
<dbReference type="SUPFAM" id="SSF52540">
    <property type="entry name" value="P-loop containing nucleoside triphosphate hydrolases"/>
    <property type="match status" value="1"/>
</dbReference>
<dbReference type="EMBL" id="MHVL01000041">
    <property type="protein sequence ID" value="OHA92675.1"/>
    <property type="molecule type" value="Genomic_DNA"/>
</dbReference>
<evidence type="ECO:0000313" key="8">
    <source>
        <dbReference type="Proteomes" id="UP000179264"/>
    </source>
</evidence>
<dbReference type="InterPro" id="IPR027417">
    <property type="entry name" value="P-loop_NTPase"/>
</dbReference>
<protein>
    <recommendedName>
        <fullName evidence="6">Adenylate kinase</fullName>
        <ecNumber evidence="6">2.7.4.3</ecNumber>
    </recommendedName>
</protein>
<evidence type="ECO:0000256" key="3">
    <source>
        <dbReference type="ARBA" id="ARBA00022741"/>
    </source>
</evidence>
<keyword evidence="2" id="KW-0545">Nucleotide biosynthesis</keyword>
<evidence type="ECO:0000256" key="5">
    <source>
        <dbReference type="RuleBase" id="RU003330"/>
    </source>
</evidence>